<proteinExistence type="predicted"/>
<sequence length="433" mass="47820">MTLAYFMDWLQMFFRWFHVIAGIAWIGASFYFIWLDNNLEEPPQWKKDKGIKGDLWAIHGGGYYEVAKYALGPEESPKHLHWFKWEAYTTWLTGMVLMILIYYVGAQIYLIDTTKFAFSTGQAIVLSLFSLAAGMAVYEGLLRTPLRHNGLAFGLVLAVLLTFFAWVMSALFSGRGAYIQVGAMIGTIMAANVLLGIMPAQRALVNAVENGEEPDPEPAKLAKLRSTHNNYLTLPVIFIMLSNHYPMTYGHEWNWAVLAAIGCISAYARHFFNLRHQGKVQPMILATSLLALAVLAWLMTPSPRPTVESASAPVEQTTDQTASAEASAAEEGGGTSDSSDSVVAASADPNESQRAHMDEILETRCATCHAQQPSDTMFNSPPAGLILNDTTRALPLADRVLNTLRTGYMPLANRSGMTDEERADLIAWLEANK</sequence>
<keyword evidence="6" id="KW-0812">Transmembrane</keyword>
<keyword evidence="6" id="KW-1133">Transmembrane helix</keyword>
<reference evidence="8" key="1">
    <citation type="journal article" date="2014" name="Int. J. Syst. Evol. Microbiol.">
        <title>Complete genome sequence of Corynebacterium casei LMG S-19264T (=DSM 44701T), isolated from a smear-ripened cheese.</title>
        <authorList>
            <consortium name="US DOE Joint Genome Institute (JGI-PGF)"/>
            <person name="Walter F."/>
            <person name="Albersmeier A."/>
            <person name="Kalinowski J."/>
            <person name="Ruckert C."/>
        </authorList>
    </citation>
    <scope>NUCLEOTIDE SEQUENCE</scope>
    <source>
        <strain evidence="8">KCTC 22169</strain>
    </source>
</reference>
<feature type="compositionally biased region" description="Low complexity" evidence="5">
    <location>
        <begin position="315"/>
        <end position="348"/>
    </location>
</feature>
<protein>
    <recommendedName>
        <fullName evidence="7">Cytochrome c domain-containing protein</fullName>
    </recommendedName>
</protein>
<dbReference type="Proteomes" id="UP000626148">
    <property type="component" value="Unassembled WGS sequence"/>
</dbReference>
<evidence type="ECO:0000256" key="3">
    <source>
        <dbReference type="ARBA" id="ARBA00023004"/>
    </source>
</evidence>
<feature type="transmembrane region" description="Helical" evidence="6">
    <location>
        <begin position="284"/>
        <end position="300"/>
    </location>
</feature>
<feature type="transmembrane region" description="Helical" evidence="6">
    <location>
        <begin position="116"/>
        <end position="138"/>
    </location>
</feature>
<dbReference type="SUPFAM" id="SSF46626">
    <property type="entry name" value="Cytochrome c"/>
    <property type="match status" value="1"/>
</dbReference>
<dbReference type="InterPro" id="IPR010389">
    <property type="entry name" value="Urate_ox_N"/>
</dbReference>
<dbReference type="GO" id="GO:0046872">
    <property type="term" value="F:metal ion binding"/>
    <property type="evidence" value="ECO:0007669"/>
    <property type="project" value="UniProtKB-KW"/>
</dbReference>
<evidence type="ECO:0000256" key="2">
    <source>
        <dbReference type="ARBA" id="ARBA00022723"/>
    </source>
</evidence>
<dbReference type="PROSITE" id="PS51007">
    <property type="entry name" value="CYTC"/>
    <property type="match status" value="1"/>
</dbReference>
<dbReference type="Pfam" id="PF06181">
    <property type="entry name" value="Urate_ox_N"/>
    <property type="match status" value="1"/>
</dbReference>
<dbReference type="GO" id="GO:0020037">
    <property type="term" value="F:heme binding"/>
    <property type="evidence" value="ECO:0007669"/>
    <property type="project" value="InterPro"/>
</dbReference>
<comment type="caution">
    <text evidence="8">The sequence shown here is derived from an EMBL/GenBank/DDBJ whole genome shotgun (WGS) entry which is preliminary data.</text>
</comment>
<gene>
    <name evidence="8" type="ORF">GCM10007392_10980</name>
</gene>
<dbReference type="GO" id="GO:0009055">
    <property type="term" value="F:electron transfer activity"/>
    <property type="evidence" value="ECO:0007669"/>
    <property type="project" value="InterPro"/>
</dbReference>
<feature type="region of interest" description="Disordered" evidence="5">
    <location>
        <begin position="305"/>
        <end position="352"/>
    </location>
</feature>
<accession>A0A918K5A7</accession>
<keyword evidence="9" id="KW-1185">Reference proteome</keyword>
<dbReference type="InterPro" id="IPR036909">
    <property type="entry name" value="Cyt_c-like_dom_sf"/>
</dbReference>
<dbReference type="InterPro" id="IPR009056">
    <property type="entry name" value="Cyt_c-like_dom"/>
</dbReference>
<evidence type="ECO:0000259" key="7">
    <source>
        <dbReference type="PROSITE" id="PS51007"/>
    </source>
</evidence>
<evidence type="ECO:0000256" key="6">
    <source>
        <dbReference type="SAM" id="Phobius"/>
    </source>
</evidence>
<evidence type="ECO:0000256" key="4">
    <source>
        <dbReference type="PROSITE-ProRule" id="PRU00433"/>
    </source>
</evidence>
<keyword evidence="6" id="KW-0472">Membrane</keyword>
<feature type="transmembrane region" description="Helical" evidence="6">
    <location>
        <begin position="88"/>
        <end position="110"/>
    </location>
</feature>
<keyword evidence="1 4" id="KW-0349">Heme</keyword>
<evidence type="ECO:0000313" key="9">
    <source>
        <dbReference type="Proteomes" id="UP000626148"/>
    </source>
</evidence>
<dbReference type="AlphaFoldDB" id="A0A918K5A7"/>
<dbReference type="Gene3D" id="1.10.760.10">
    <property type="entry name" value="Cytochrome c-like domain"/>
    <property type="match status" value="1"/>
</dbReference>
<organism evidence="8 9">
    <name type="scientific">Saccharospirillum salsuginis</name>
    <dbReference type="NCBI Taxonomy" id="418750"/>
    <lineage>
        <taxon>Bacteria</taxon>
        <taxon>Pseudomonadati</taxon>
        <taxon>Pseudomonadota</taxon>
        <taxon>Gammaproteobacteria</taxon>
        <taxon>Oceanospirillales</taxon>
        <taxon>Saccharospirillaceae</taxon>
        <taxon>Saccharospirillum</taxon>
    </lineage>
</organism>
<feature type="transmembrane region" description="Helical" evidence="6">
    <location>
        <begin position="253"/>
        <end position="272"/>
    </location>
</feature>
<reference evidence="8" key="2">
    <citation type="submission" date="2020-09" db="EMBL/GenBank/DDBJ databases">
        <authorList>
            <person name="Sun Q."/>
            <person name="Kim S."/>
        </authorList>
    </citation>
    <scope>NUCLEOTIDE SEQUENCE</scope>
    <source>
        <strain evidence="8">KCTC 22169</strain>
    </source>
</reference>
<dbReference type="RefSeq" id="WP_189607480.1">
    <property type="nucleotide sequence ID" value="NZ_BMXR01000002.1"/>
</dbReference>
<feature type="transmembrane region" description="Helical" evidence="6">
    <location>
        <begin position="12"/>
        <end position="34"/>
    </location>
</feature>
<keyword evidence="3 4" id="KW-0408">Iron</keyword>
<keyword evidence="2 4" id="KW-0479">Metal-binding</keyword>
<name>A0A918K5A7_9GAMM</name>
<feature type="domain" description="Cytochrome c" evidence="7">
    <location>
        <begin position="352"/>
        <end position="433"/>
    </location>
</feature>
<feature type="transmembrane region" description="Helical" evidence="6">
    <location>
        <begin position="150"/>
        <end position="172"/>
    </location>
</feature>
<feature type="transmembrane region" description="Helical" evidence="6">
    <location>
        <begin position="178"/>
        <end position="197"/>
    </location>
</feature>
<evidence type="ECO:0000313" key="8">
    <source>
        <dbReference type="EMBL" id="GGX45751.1"/>
    </source>
</evidence>
<evidence type="ECO:0000256" key="5">
    <source>
        <dbReference type="SAM" id="MobiDB-lite"/>
    </source>
</evidence>
<dbReference type="EMBL" id="BMXR01000002">
    <property type="protein sequence ID" value="GGX45751.1"/>
    <property type="molecule type" value="Genomic_DNA"/>
</dbReference>
<evidence type="ECO:0000256" key="1">
    <source>
        <dbReference type="ARBA" id="ARBA00022617"/>
    </source>
</evidence>